<dbReference type="PANTHER" id="PTHR37422:SF13">
    <property type="entry name" value="LIPOPOLYSACCHARIDE BIOSYNTHESIS PROTEIN PA4999-RELATED"/>
    <property type="match status" value="1"/>
</dbReference>
<feature type="transmembrane region" description="Helical" evidence="5">
    <location>
        <begin position="339"/>
        <end position="360"/>
    </location>
</feature>
<gene>
    <name evidence="7" type="ORF">LVJ78_01870</name>
</gene>
<feature type="transmembrane region" description="Helical" evidence="5">
    <location>
        <begin position="62"/>
        <end position="82"/>
    </location>
</feature>
<feature type="transmembrane region" description="Helical" evidence="5">
    <location>
        <begin position="7"/>
        <end position="26"/>
    </location>
</feature>
<keyword evidence="4 5" id="KW-0472">Membrane</keyword>
<dbReference type="InterPro" id="IPR051533">
    <property type="entry name" value="WaaL-like"/>
</dbReference>
<dbReference type="GO" id="GO:0016874">
    <property type="term" value="F:ligase activity"/>
    <property type="evidence" value="ECO:0007669"/>
    <property type="project" value="UniProtKB-KW"/>
</dbReference>
<feature type="transmembrane region" description="Helical" evidence="5">
    <location>
        <begin position="398"/>
        <end position="416"/>
    </location>
</feature>
<sequence>MKIKSSTLYISLVYGMLIAFMIGPTLSYRVGIPRIDNPMALLFILSTIVIFLCEKKGFPKKIIYALLPLSLMSGWGLLHLFISPISATLFADLMLFAILPCFFYMLFLIISRHPHKLKFIQTFLFCFTCFITLPSIIELATGFQFVFADEALSLDTGTLKGLFFNPNNLATAALCITPAILFFFQLCGNTTKSTLTGWALFTLLGAVIFASASRTAILLYLLLLIFFLVYRQNGLATVVSLASAALILAMIPPSIIQNFLLSLNTNEFLERFSSRLYLFLYDFGSDNSVSYRQEIYHYFWNNPPFLYTGYGPRNFYEYFGGHLSSSLGFTNPHAFIIELYLAFGIIALLSFTAYIAVYSLTCISAQGLSSKARFIALFSMIIFLVAGFIPSTIMRMPFIWLPGFLIFIYVICNNTQRDKTLE</sequence>
<evidence type="ECO:0000259" key="6">
    <source>
        <dbReference type="Pfam" id="PF04932"/>
    </source>
</evidence>
<reference evidence="7" key="1">
    <citation type="submission" date="2021-12" db="EMBL/GenBank/DDBJ databases">
        <authorList>
            <person name="Veyrier F.J."/>
        </authorList>
    </citation>
    <scope>NUCLEOTIDE SEQUENCE</scope>
    <source>
        <strain evidence="7">1258/02</strain>
    </source>
</reference>
<keyword evidence="7" id="KW-0436">Ligase</keyword>
<feature type="transmembrane region" description="Helical" evidence="5">
    <location>
        <begin position="38"/>
        <end position="55"/>
    </location>
</feature>
<evidence type="ECO:0000256" key="2">
    <source>
        <dbReference type="ARBA" id="ARBA00022692"/>
    </source>
</evidence>
<dbReference type="PANTHER" id="PTHR37422">
    <property type="entry name" value="TEICHURONIC ACID BIOSYNTHESIS PROTEIN TUAE"/>
    <property type="match status" value="1"/>
</dbReference>
<evidence type="ECO:0000256" key="5">
    <source>
        <dbReference type="SAM" id="Phobius"/>
    </source>
</evidence>
<reference evidence="7" key="2">
    <citation type="journal article" date="2022" name="Res Sq">
        <title>Evolution of multicellular longitudinally dividing oral cavity symbionts (Neisseriaceae).</title>
        <authorList>
            <person name="Nyongesa S."/>
            <person name="Weber P."/>
            <person name="Bernet E."/>
            <person name="Pullido F."/>
            <person name="Nieckarz M."/>
            <person name="Delaby M."/>
            <person name="Nieves C."/>
            <person name="Viehboeck T."/>
            <person name="Krause N."/>
            <person name="Rivera-Millot A."/>
            <person name="Nakamura A."/>
            <person name="Vischer N."/>
            <person name="VanNieuwenhze M."/>
            <person name="Brun Y."/>
            <person name="Cava F."/>
            <person name="Bulgheresi S."/>
            <person name="Veyrier F."/>
        </authorList>
    </citation>
    <scope>NUCLEOTIDE SEQUENCE</scope>
    <source>
        <strain evidence="7">1258/02</strain>
    </source>
</reference>
<feature type="transmembrane region" description="Helical" evidence="5">
    <location>
        <begin position="198"/>
        <end position="229"/>
    </location>
</feature>
<feature type="transmembrane region" description="Helical" evidence="5">
    <location>
        <begin position="235"/>
        <end position="261"/>
    </location>
</feature>
<organism evidence="7 8">
    <name type="scientific">Uruburuella suis</name>
    <dbReference type="NCBI Taxonomy" id="252130"/>
    <lineage>
        <taxon>Bacteria</taxon>
        <taxon>Pseudomonadati</taxon>
        <taxon>Pseudomonadota</taxon>
        <taxon>Betaproteobacteria</taxon>
        <taxon>Neisseriales</taxon>
        <taxon>Neisseriaceae</taxon>
        <taxon>Uruburuella</taxon>
    </lineage>
</organism>
<feature type="transmembrane region" description="Helical" evidence="5">
    <location>
        <begin position="167"/>
        <end position="186"/>
    </location>
</feature>
<keyword evidence="2 5" id="KW-0812">Transmembrane</keyword>
<evidence type="ECO:0000256" key="4">
    <source>
        <dbReference type="ARBA" id="ARBA00023136"/>
    </source>
</evidence>
<feature type="domain" description="O-antigen ligase-related" evidence="6">
    <location>
        <begin position="200"/>
        <end position="351"/>
    </location>
</feature>
<keyword evidence="3 5" id="KW-1133">Transmembrane helix</keyword>
<feature type="transmembrane region" description="Helical" evidence="5">
    <location>
        <begin position="372"/>
        <end position="391"/>
    </location>
</feature>
<evidence type="ECO:0000256" key="3">
    <source>
        <dbReference type="ARBA" id="ARBA00022989"/>
    </source>
</evidence>
<dbReference type="Pfam" id="PF04932">
    <property type="entry name" value="Wzy_C"/>
    <property type="match status" value="1"/>
</dbReference>
<protein>
    <submittedName>
        <fullName evidence="7">O-antigen ligase family protein</fullName>
    </submittedName>
</protein>
<evidence type="ECO:0000313" key="8">
    <source>
        <dbReference type="Proteomes" id="UP000829756"/>
    </source>
</evidence>
<dbReference type="Proteomes" id="UP000829756">
    <property type="component" value="Chromosome"/>
</dbReference>
<name>A0AAE9KHA9_9NEIS</name>
<proteinExistence type="predicted"/>
<evidence type="ECO:0000313" key="7">
    <source>
        <dbReference type="EMBL" id="UOO79799.1"/>
    </source>
</evidence>
<feature type="transmembrane region" description="Helical" evidence="5">
    <location>
        <begin position="88"/>
        <end position="110"/>
    </location>
</feature>
<feature type="transmembrane region" description="Helical" evidence="5">
    <location>
        <begin position="122"/>
        <end position="147"/>
    </location>
</feature>
<evidence type="ECO:0000256" key="1">
    <source>
        <dbReference type="ARBA" id="ARBA00004141"/>
    </source>
</evidence>
<accession>A0AAE9KHA9</accession>
<dbReference type="RefSeq" id="WP_132954188.1">
    <property type="nucleotide sequence ID" value="NZ_CP091507.1"/>
</dbReference>
<dbReference type="InterPro" id="IPR007016">
    <property type="entry name" value="O-antigen_ligase-rel_domated"/>
</dbReference>
<dbReference type="EMBL" id="CP091507">
    <property type="protein sequence ID" value="UOO79799.1"/>
    <property type="molecule type" value="Genomic_DNA"/>
</dbReference>
<dbReference type="GO" id="GO:0016020">
    <property type="term" value="C:membrane"/>
    <property type="evidence" value="ECO:0007669"/>
    <property type="project" value="UniProtKB-SubCell"/>
</dbReference>
<comment type="subcellular location">
    <subcellularLocation>
        <location evidence="1">Membrane</location>
        <topology evidence="1">Multi-pass membrane protein</topology>
    </subcellularLocation>
</comment>
<dbReference type="AlphaFoldDB" id="A0AAE9KHA9"/>
<dbReference type="KEGG" id="usu:LVJ78_01870"/>